<gene>
    <name evidence="4" type="ORF">M595_2419</name>
</gene>
<dbReference type="EMBL" id="AUZM01000020">
    <property type="protein sequence ID" value="ERT07566.1"/>
    <property type="molecule type" value="Genomic_DNA"/>
</dbReference>
<evidence type="ECO:0000256" key="1">
    <source>
        <dbReference type="SAM" id="MobiDB-lite"/>
    </source>
</evidence>
<protein>
    <submittedName>
        <fullName evidence="4">Bacterial regulatory s, luxR family protein</fullName>
    </submittedName>
</protein>
<feature type="domain" description="NB-ARC" evidence="2">
    <location>
        <begin position="149"/>
        <end position="275"/>
    </location>
</feature>
<dbReference type="InterPro" id="IPR002182">
    <property type="entry name" value="NB-ARC"/>
</dbReference>
<dbReference type="Pfam" id="PF00931">
    <property type="entry name" value="NB-ARC"/>
    <property type="match status" value="1"/>
</dbReference>
<dbReference type="InterPro" id="IPR058651">
    <property type="entry name" value="HTH_VMAP-M9"/>
</dbReference>
<dbReference type="PATRIC" id="fig|1348334.3.peg.2348"/>
<accession>U7QMD4</accession>
<feature type="compositionally biased region" description="Basic and acidic residues" evidence="1">
    <location>
        <begin position="105"/>
        <end position="114"/>
    </location>
</feature>
<feature type="domain" description="vWA-MoxR associated protein N-terminal HTH" evidence="3">
    <location>
        <begin position="2"/>
        <end position="81"/>
    </location>
</feature>
<keyword evidence="5" id="KW-1185">Reference proteome</keyword>
<evidence type="ECO:0000259" key="2">
    <source>
        <dbReference type="Pfam" id="PF00931"/>
    </source>
</evidence>
<dbReference type="Pfam" id="PF26355">
    <property type="entry name" value="HTH_VMAP-M9"/>
    <property type="match status" value="1"/>
</dbReference>
<dbReference type="SUPFAM" id="SSF52540">
    <property type="entry name" value="P-loop containing nucleoside triphosphate hydrolases"/>
    <property type="match status" value="1"/>
</dbReference>
<dbReference type="AlphaFoldDB" id="U7QMD4"/>
<dbReference type="GO" id="GO:0043531">
    <property type="term" value="F:ADP binding"/>
    <property type="evidence" value="ECO:0007669"/>
    <property type="project" value="InterPro"/>
</dbReference>
<feature type="compositionally biased region" description="Polar residues" evidence="1">
    <location>
        <begin position="119"/>
        <end position="129"/>
    </location>
</feature>
<evidence type="ECO:0000313" key="4">
    <source>
        <dbReference type="EMBL" id="ERT07566.1"/>
    </source>
</evidence>
<reference evidence="4 5" key="1">
    <citation type="journal article" date="2013" name="Front. Microbiol.">
        <title>Comparative genomic analyses of the cyanobacterium, Lyngbya aestuarii BL J, a powerful hydrogen producer.</title>
        <authorList>
            <person name="Kothari A."/>
            <person name="Vaughn M."/>
            <person name="Garcia-Pichel F."/>
        </authorList>
    </citation>
    <scope>NUCLEOTIDE SEQUENCE [LARGE SCALE GENOMIC DNA]</scope>
    <source>
        <strain evidence="4 5">BL J</strain>
    </source>
</reference>
<proteinExistence type="predicted"/>
<comment type="caution">
    <text evidence="4">The sequence shown here is derived from an EMBL/GenBank/DDBJ whole genome shotgun (WGS) entry which is preliminary data.</text>
</comment>
<name>U7QMD4_9CYAN</name>
<dbReference type="Gene3D" id="3.40.50.300">
    <property type="entry name" value="P-loop containing nucleotide triphosphate hydrolases"/>
    <property type="match status" value="1"/>
</dbReference>
<evidence type="ECO:0000259" key="3">
    <source>
        <dbReference type="Pfam" id="PF26355"/>
    </source>
</evidence>
<feature type="region of interest" description="Disordered" evidence="1">
    <location>
        <begin position="101"/>
        <end position="131"/>
    </location>
</feature>
<organism evidence="4 5">
    <name type="scientific">Lyngbya aestuarii BL J</name>
    <dbReference type="NCBI Taxonomy" id="1348334"/>
    <lineage>
        <taxon>Bacteria</taxon>
        <taxon>Bacillati</taxon>
        <taxon>Cyanobacteriota</taxon>
        <taxon>Cyanophyceae</taxon>
        <taxon>Oscillatoriophycideae</taxon>
        <taxon>Oscillatoriales</taxon>
        <taxon>Microcoleaceae</taxon>
        <taxon>Lyngbya</taxon>
    </lineage>
</organism>
<dbReference type="InterPro" id="IPR027417">
    <property type="entry name" value="P-loop_NTPase"/>
</dbReference>
<dbReference type="PRINTS" id="PR00364">
    <property type="entry name" value="DISEASERSIST"/>
</dbReference>
<evidence type="ECO:0000313" key="5">
    <source>
        <dbReference type="Proteomes" id="UP000017127"/>
    </source>
</evidence>
<dbReference type="Proteomes" id="UP000017127">
    <property type="component" value="Unassembled WGS sequence"/>
</dbReference>
<sequence length="445" mass="51231">MQKLLTWADKLVLEKTGKHLNTLERTVLEAVWNNQKYNEIADEYHCSEANVKRVAGNLWKLISEKIDEKVDKKNFRATMERFYISNSKNFVQSNFNQGNINICGESRDSDETAKKRSRNPTNSDNIQPEQQHDLIDAPEYYRLHNRTNELATLKQWILKENSRIVTITGLSGIGKTTLARELVEQIQDNFDRILWRSHRKFPTLNALKTNLIEFLAPPPPTQNPSIINYLRSRSSILDDLRSHRCLIILDDFQETLTPGELVGNYIPEFANYCKLIKEIARSSHNSCLLLLSWEIPREIATLETENRHCYTLQLEGLGEAATELLTAKKLTDEARWLELINLYSGNPAWLNIIASSIQDLFNGSVAQFLSYPPLFLGDLEPILQEHYRRLSEGEKLIMQWLANQETAVNISSKPADFLSDFDFLRGIQSLRKRNLIKKTIAEGVS</sequence>